<dbReference type="CDD" id="cd00342">
    <property type="entry name" value="gram_neg_porins"/>
    <property type="match status" value="1"/>
</dbReference>
<dbReference type="InterPro" id="IPR033900">
    <property type="entry name" value="Gram_neg_porin_domain"/>
</dbReference>
<dbReference type="EMBL" id="SWJE01000021">
    <property type="protein sequence ID" value="TKC80228.1"/>
    <property type="molecule type" value="Genomic_DNA"/>
</dbReference>
<organism evidence="13 14">
    <name type="scientific">Trinickia terrae</name>
    <dbReference type="NCBI Taxonomy" id="2571161"/>
    <lineage>
        <taxon>Bacteria</taxon>
        <taxon>Pseudomonadati</taxon>
        <taxon>Pseudomonadota</taxon>
        <taxon>Betaproteobacteria</taxon>
        <taxon>Burkholderiales</taxon>
        <taxon>Burkholderiaceae</taxon>
        <taxon>Trinickia</taxon>
    </lineage>
</organism>
<evidence type="ECO:0000256" key="10">
    <source>
        <dbReference type="ARBA" id="ARBA00023237"/>
    </source>
</evidence>
<evidence type="ECO:0000256" key="8">
    <source>
        <dbReference type="ARBA" id="ARBA00023114"/>
    </source>
</evidence>
<keyword evidence="14" id="KW-1185">Reference proteome</keyword>
<keyword evidence="6 11" id="KW-0732">Signal</keyword>
<dbReference type="AlphaFoldDB" id="A0A4U1HJU3"/>
<evidence type="ECO:0000256" key="11">
    <source>
        <dbReference type="SAM" id="SignalP"/>
    </source>
</evidence>
<keyword evidence="7" id="KW-0406">Ion transport</keyword>
<sequence>MRILTWCAVGLLASFAVSKSWAQSAVTLYGAVDAGIFFTTKSPGGKGRDLQLMDSGLSPSRFGLKGEEDIGGGTKVGFVLEDGFSVTSGKFSNSNGNLFGRRAFIEVQNNDYGRFRAGVQFSPFAIAEIRSDPRSSSPYETSFTGTIAVPYVQLIKINGLFDSNAITYLTPTIAGLDAQFEYAPGGVAGSFDAGRRLSAALNYNRYGISADLAYYEARDPVLGDVTTRAWTAGAGYTFGPATFRTAFTNFRNPSIDTALSNVSVYSFGGRTSLGPFWAVSAGVYALFDRNVKANKALLFGAGVEYYLSIRTTLYAQAAVVDNKGNMGTGLAITSGVGGLAAGTATGVGVGIRHFF</sequence>
<keyword evidence="9" id="KW-0472">Membrane</keyword>
<keyword evidence="8" id="KW-0626">Porin</keyword>
<dbReference type="InterPro" id="IPR023614">
    <property type="entry name" value="Porin_dom_sf"/>
</dbReference>
<gene>
    <name evidence="13" type="ORF">FAZ69_29720</name>
</gene>
<evidence type="ECO:0000313" key="14">
    <source>
        <dbReference type="Proteomes" id="UP000305539"/>
    </source>
</evidence>
<evidence type="ECO:0000256" key="4">
    <source>
        <dbReference type="ARBA" id="ARBA00022452"/>
    </source>
</evidence>
<dbReference type="Gene3D" id="2.40.160.10">
    <property type="entry name" value="Porin"/>
    <property type="match status" value="1"/>
</dbReference>
<reference evidence="13 14" key="1">
    <citation type="submission" date="2019-04" db="EMBL/GenBank/DDBJ databases">
        <title>Trinickia sp. 7GSK02, isolated from subtropical forest soil.</title>
        <authorList>
            <person name="Gao Z.-H."/>
            <person name="Qiu L.-H."/>
        </authorList>
    </citation>
    <scope>NUCLEOTIDE SEQUENCE [LARGE SCALE GENOMIC DNA]</scope>
    <source>
        <strain evidence="13 14">7GSK02</strain>
    </source>
</reference>
<evidence type="ECO:0000313" key="13">
    <source>
        <dbReference type="EMBL" id="TKC80228.1"/>
    </source>
</evidence>
<dbReference type="GO" id="GO:0006811">
    <property type="term" value="P:monoatomic ion transport"/>
    <property type="evidence" value="ECO:0007669"/>
    <property type="project" value="UniProtKB-KW"/>
</dbReference>
<dbReference type="GO" id="GO:0046930">
    <property type="term" value="C:pore complex"/>
    <property type="evidence" value="ECO:0007669"/>
    <property type="project" value="UniProtKB-KW"/>
</dbReference>
<keyword evidence="5" id="KW-0812">Transmembrane</keyword>
<dbReference type="Proteomes" id="UP000305539">
    <property type="component" value="Unassembled WGS sequence"/>
</dbReference>
<dbReference type="GO" id="GO:0009279">
    <property type="term" value="C:cell outer membrane"/>
    <property type="evidence" value="ECO:0007669"/>
    <property type="project" value="UniProtKB-SubCell"/>
</dbReference>
<feature type="domain" description="Porin" evidence="12">
    <location>
        <begin position="11"/>
        <end position="325"/>
    </location>
</feature>
<dbReference type="PANTHER" id="PTHR34501:SF9">
    <property type="entry name" value="MAJOR OUTER MEMBRANE PROTEIN P.IA"/>
    <property type="match status" value="1"/>
</dbReference>
<keyword evidence="4" id="KW-1134">Transmembrane beta strand</keyword>
<feature type="chain" id="PRO_5020738550" evidence="11">
    <location>
        <begin position="23"/>
        <end position="355"/>
    </location>
</feature>
<evidence type="ECO:0000256" key="6">
    <source>
        <dbReference type="ARBA" id="ARBA00022729"/>
    </source>
</evidence>
<accession>A0A4U1HJU3</accession>
<dbReference type="PANTHER" id="PTHR34501">
    <property type="entry name" value="PROTEIN YDDL-RELATED"/>
    <property type="match status" value="1"/>
</dbReference>
<keyword evidence="3" id="KW-0813">Transport</keyword>
<evidence type="ECO:0000256" key="3">
    <source>
        <dbReference type="ARBA" id="ARBA00022448"/>
    </source>
</evidence>
<dbReference type="GO" id="GO:0015288">
    <property type="term" value="F:porin activity"/>
    <property type="evidence" value="ECO:0007669"/>
    <property type="project" value="UniProtKB-KW"/>
</dbReference>
<evidence type="ECO:0000256" key="9">
    <source>
        <dbReference type="ARBA" id="ARBA00023136"/>
    </source>
</evidence>
<comment type="caution">
    <text evidence="13">The sequence shown here is derived from an EMBL/GenBank/DDBJ whole genome shotgun (WGS) entry which is preliminary data.</text>
</comment>
<evidence type="ECO:0000256" key="2">
    <source>
        <dbReference type="ARBA" id="ARBA00011233"/>
    </source>
</evidence>
<dbReference type="Pfam" id="PF13609">
    <property type="entry name" value="Porin_4"/>
    <property type="match status" value="1"/>
</dbReference>
<comment type="subunit">
    <text evidence="2">Homotrimer.</text>
</comment>
<comment type="subcellular location">
    <subcellularLocation>
        <location evidence="1">Cell outer membrane</location>
        <topology evidence="1">Multi-pass membrane protein</topology>
    </subcellularLocation>
</comment>
<dbReference type="OrthoDB" id="8961834at2"/>
<evidence type="ECO:0000259" key="12">
    <source>
        <dbReference type="Pfam" id="PF13609"/>
    </source>
</evidence>
<dbReference type="InterPro" id="IPR050298">
    <property type="entry name" value="Gram-neg_bact_OMP"/>
</dbReference>
<protein>
    <submittedName>
        <fullName evidence="13">Porin</fullName>
    </submittedName>
</protein>
<evidence type="ECO:0000256" key="5">
    <source>
        <dbReference type="ARBA" id="ARBA00022692"/>
    </source>
</evidence>
<feature type="signal peptide" evidence="11">
    <location>
        <begin position="1"/>
        <end position="22"/>
    </location>
</feature>
<evidence type="ECO:0000256" key="7">
    <source>
        <dbReference type="ARBA" id="ARBA00023065"/>
    </source>
</evidence>
<name>A0A4U1HJU3_9BURK</name>
<evidence type="ECO:0000256" key="1">
    <source>
        <dbReference type="ARBA" id="ARBA00004571"/>
    </source>
</evidence>
<dbReference type="SUPFAM" id="SSF56935">
    <property type="entry name" value="Porins"/>
    <property type="match status" value="1"/>
</dbReference>
<keyword evidence="10" id="KW-0998">Cell outer membrane</keyword>
<proteinExistence type="predicted"/>